<dbReference type="RefSeq" id="WP_181749961.1">
    <property type="nucleotide sequence ID" value="NZ_JACEIQ010000001.1"/>
</dbReference>
<dbReference type="Proteomes" id="UP000535491">
    <property type="component" value="Unassembled WGS sequence"/>
</dbReference>
<proteinExistence type="predicted"/>
<comment type="caution">
    <text evidence="1">The sequence shown here is derived from an EMBL/GenBank/DDBJ whole genome shotgun (WGS) entry which is preliminary data.</text>
</comment>
<name>A0A7W1WMT0_9BACL</name>
<organism evidence="1 2">
    <name type="scientific">Paenactinomyces guangxiensis</name>
    <dbReference type="NCBI Taxonomy" id="1490290"/>
    <lineage>
        <taxon>Bacteria</taxon>
        <taxon>Bacillati</taxon>
        <taxon>Bacillota</taxon>
        <taxon>Bacilli</taxon>
        <taxon>Bacillales</taxon>
        <taxon>Thermoactinomycetaceae</taxon>
        <taxon>Paenactinomyces</taxon>
    </lineage>
</organism>
<gene>
    <name evidence="1" type="ORF">H1191_00110</name>
</gene>
<dbReference type="AlphaFoldDB" id="A0A7W1WMT0"/>
<evidence type="ECO:0000313" key="2">
    <source>
        <dbReference type="Proteomes" id="UP000535491"/>
    </source>
</evidence>
<accession>A0A7W1WMT0</accession>
<reference evidence="1 2" key="1">
    <citation type="submission" date="2020-07" db="EMBL/GenBank/DDBJ databases">
        <authorList>
            <person name="Feng H."/>
        </authorList>
    </citation>
    <scope>NUCLEOTIDE SEQUENCE [LARGE SCALE GENOMIC DNA]</scope>
    <source>
        <strain evidence="2">s-10</strain>
    </source>
</reference>
<protein>
    <submittedName>
        <fullName evidence="1">Uncharacterized protein</fullName>
    </submittedName>
</protein>
<dbReference type="EMBL" id="JACEIQ010000001">
    <property type="protein sequence ID" value="MBA4492720.1"/>
    <property type="molecule type" value="Genomic_DNA"/>
</dbReference>
<evidence type="ECO:0000313" key="1">
    <source>
        <dbReference type="EMBL" id="MBA4492720.1"/>
    </source>
</evidence>
<keyword evidence="2" id="KW-1185">Reference proteome</keyword>
<sequence>MPKKNRTPILLKCPDDLLQKIEEYQEREMISTRAGAIYELIRLGLKYAEKERTDSSHP</sequence>